<evidence type="ECO:0000259" key="9">
    <source>
        <dbReference type="PROSITE" id="PS50979"/>
    </source>
</evidence>
<evidence type="ECO:0000313" key="11">
    <source>
        <dbReference type="Proteomes" id="UP000030651"/>
    </source>
</evidence>
<dbReference type="PROSITE" id="PS00866">
    <property type="entry name" value="CPSASE_1"/>
    <property type="match status" value="1"/>
</dbReference>
<evidence type="ECO:0000256" key="6">
    <source>
        <dbReference type="PROSITE-ProRule" id="PRU00409"/>
    </source>
</evidence>
<evidence type="ECO:0000256" key="1">
    <source>
        <dbReference type="ARBA" id="ARBA00001953"/>
    </source>
</evidence>
<dbReference type="SUPFAM" id="SSF51246">
    <property type="entry name" value="Rudiment single hybrid motif"/>
    <property type="match status" value="1"/>
</dbReference>
<organism evidence="10 11">
    <name type="scientific">Pestalotiopsis fici (strain W106-1 / CGMCC3.15140)</name>
    <dbReference type="NCBI Taxonomy" id="1229662"/>
    <lineage>
        <taxon>Eukaryota</taxon>
        <taxon>Fungi</taxon>
        <taxon>Dikarya</taxon>
        <taxon>Ascomycota</taxon>
        <taxon>Pezizomycotina</taxon>
        <taxon>Sordariomycetes</taxon>
        <taxon>Xylariomycetidae</taxon>
        <taxon>Amphisphaeriales</taxon>
        <taxon>Sporocadaceae</taxon>
        <taxon>Pestalotiopsis</taxon>
    </lineage>
</organism>
<dbReference type="Pfam" id="PF00289">
    <property type="entry name" value="Biotin_carb_N"/>
    <property type="match status" value="1"/>
</dbReference>
<accession>W3WVU3</accession>
<dbReference type="Pfam" id="PF02786">
    <property type="entry name" value="CPSase_L_D2"/>
    <property type="match status" value="1"/>
</dbReference>
<dbReference type="InterPro" id="IPR011054">
    <property type="entry name" value="Rudment_hybrid_motif"/>
</dbReference>
<evidence type="ECO:0000256" key="2">
    <source>
        <dbReference type="ARBA" id="ARBA00022598"/>
    </source>
</evidence>
<evidence type="ECO:0000256" key="4">
    <source>
        <dbReference type="ARBA" id="ARBA00022840"/>
    </source>
</evidence>
<dbReference type="EMBL" id="KI912116">
    <property type="protein sequence ID" value="ETS77222.1"/>
    <property type="molecule type" value="Genomic_DNA"/>
</dbReference>
<evidence type="ECO:0000256" key="5">
    <source>
        <dbReference type="ARBA" id="ARBA00023267"/>
    </source>
</evidence>
<name>W3WVU3_PESFW</name>
<evidence type="ECO:0008006" key="12">
    <source>
        <dbReference type="Google" id="ProtNLM"/>
    </source>
</evidence>
<dbReference type="Gene3D" id="3.30.470.20">
    <property type="entry name" value="ATP-grasp fold, B domain"/>
    <property type="match status" value="1"/>
</dbReference>
<dbReference type="OrthoDB" id="196847at2759"/>
<keyword evidence="11" id="KW-1185">Reference proteome</keyword>
<dbReference type="InterPro" id="IPR011761">
    <property type="entry name" value="ATP-grasp"/>
</dbReference>
<dbReference type="SUPFAM" id="SSF52440">
    <property type="entry name" value="PreATP-grasp domain"/>
    <property type="match status" value="1"/>
</dbReference>
<evidence type="ECO:0000313" key="10">
    <source>
        <dbReference type="EMBL" id="ETS77222.1"/>
    </source>
</evidence>
<dbReference type="GO" id="GO:0016874">
    <property type="term" value="F:ligase activity"/>
    <property type="evidence" value="ECO:0007669"/>
    <property type="project" value="UniProtKB-KW"/>
</dbReference>
<dbReference type="GO" id="GO:0005524">
    <property type="term" value="F:ATP binding"/>
    <property type="evidence" value="ECO:0007669"/>
    <property type="project" value="UniProtKB-UniRule"/>
</dbReference>
<dbReference type="InterPro" id="IPR011764">
    <property type="entry name" value="Biotin_carboxylation_dom"/>
</dbReference>
<dbReference type="InterPro" id="IPR016185">
    <property type="entry name" value="PreATP-grasp_dom_sf"/>
</dbReference>
<dbReference type="PANTHER" id="PTHR18866">
    <property type="entry name" value="CARBOXYLASE:PYRUVATE/ACETYL-COA/PROPIONYL-COA CARBOXYLASE"/>
    <property type="match status" value="1"/>
</dbReference>
<comment type="cofactor">
    <cofactor evidence="1">
        <name>biotin</name>
        <dbReference type="ChEBI" id="CHEBI:57586"/>
    </cofactor>
</comment>
<keyword evidence="2" id="KW-0436">Ligase</keyword>
<dbReference type="OMA" id="RDIRYET"/>
<evidence type="ECO:0000259" key="7">
    <source>
        <dbReference type="PROSITE" id="PS50968"/>
    </source>
</evidence>
<gene>
    <name evidence="10" type="ORF">PFICI_11096</name>
</gene>
<keyword evidence="3 6" id="KW-0547">Nucleotide-binding</keyword>
<dbReference type="InterPro" id="IPR005479">
    <property type="entry name" value="CPAse_ATP-bd"/>
</dbReference>
<evidence type="ECO:0000256" key="3">
    <source>
        <dbReference type="ARBA" id="ARBA00022741"/>
    </source>
</evidence>
<dbReference type="GeneID" id="19276109"/>
<dbReference type="SUPFAM" id="SSF51230">
    <property type="entry name" value="Single hybrid motif"/>
    <property type="match status" value="1"/>
</dbReference>
<dbReference type="InterPro" id="IPR011053">
    <property type="entry name" value="Single_hybrid_motif"/>
</dbReference>
<dbReference type="PANTHER" id="PTHR18866:SF127">
    <property type="match status" value="1"/>
</dbReference>
<dbReference type="InterPro" id="IPR000089">
    <property type="entry name" value="Biotin_lipoyl"/>
</dbReference>
<proteinExistence type="predicted"/>
<dbReference type="KEGG" id="pfy:PFICI_11096"/>
<dbReference type="InterPro" id="IPR005482">
    <property type="entry name" value="Biotin_COase_C"/>
</dbReference>
<dbReference type="AlphaFoldDB" id="W3WVU3"/>
<feature type="domain" description="ATP-grasp" evidence="8">
    <location>
        <begin position="143"/>
        <end position="343"/>
    </location>
</feature>
<dbReference type="Pfam" id="PF02785">
    <property type="entry name" value="Biotin_carb_C"/>
    <property type="match status" value="1"/>
</dbReference>
<dbReference type="PROSITE" id="PS50975">
    <property type="entry name" value="ATP_GRASP"/>
    <property type="match status" value="1"/>
</dbReference>
<dbReference type="CDD" id="cd06850">
    <property type="entry name" value="biotinyl_domain"/>
    <property type="match status" value="1"/>
</dbReference>
<keyword evidence="5" id="KW-0092">Biotin</keyword>
<feature type="domain" description="Lipoyl-binding" evidence="7">
    <location>
        <begin position="710"/>
        <end position="784"/>
    </location>
</feature>
<dbReference type="PROSITE" id="PS50968">
    <property type="entry name" value="BIOTINYL_LIPOYL"/>
    <property type="match status" value="1"/>
</dbReference>
<dbReference type="HOGENOM" id="CLU_000395_3_1_1"/>
<dbReference type="RefSeq" id="XP_007837868.1">
    <property type="nucleotide sequence ID" value="XM_007839677.1"/>
</dbReference>
<dbReference type="PROSITE" id="PS00867">
    <property type="entry name" value="CPSASE_2"/>
    <property type="match status" value="1"/>
</dbReference>
<dbReference type="SMART" id="SM00878">
    <property type="entry name" value="Biotin_carb_C"/>
    <property type="match status" value="1"/>
</dbReference>
<dbReference type="InParanoid" id="W3WVU3"/>
<dbReference type="InterPro" id="IPR005481">
    <property type="entry name" value="BC-like_N"/>
</dbReference>
<dbReference type="FunFam" id="3.30.1490.20:FF:000003">
    <property type="entry name" value="acetyl-CoA carboxylase isoform X1"/>
    <property type="match status" value="1"/>
</dbReference>
<evidence type="ECO:0000259" key="8">
    <source>
        <dbReference type="PROSITE" id="PS50975"/>
    </source>
</evidence>
<dbReference type="InterPro" id="IPR050856">
    <property type="entry name" value="Biotin_carboxylase_complex"/>
</dbReference>
<keyword evidence="4 6" id="KW-0067">ATP-binding</keyword>
<dbReference type="SUPFAM" id="SSF56059">
    <property type="entry name" value="Glutathione synthetase ATP-binding domain-like"/>
    <property type="match status" value="1"/>
</dbReference>
<sequence>MATTQRPPLFVAEPCSGTDGHPLIQKVFIANRGEIACRVIATCRKLNLTSIAVYLEEDKSSRHVRDADEAICLGSITADKNPFLDIELLVSAARHAGADAVHPGYGYLSENPDFADKVREAGLIFIGPSSLAMMTLGNKRSSKVYLQEHAPEVPLIPGFSGASQNVEDLKLAAESIGFPVMLKASSGGGGKGMRIVRDASLLGDELQRVQSEASRSFGSADAILEKYIEAGKHVEFQIVGDRHGRVISLWDRDCSLQRRHQKIVEETPCPWLSQSMREAMSQTAIRIAELIGYEGAGTVEFVVDVKEEKYYFLEVNARLQVEHPITEEVTGIDLVALQVYVASGGRLDDLDVLHRISQKGHAIECRLCAEDPHHDFFPEHGVVRLWQPAPGILGPGRDIRYETAIETGSQVSIHFDSMIAKIVVWAPTRARAIAKTLAVLANTACVGVRTNQLFLQSCLRHPGFRSDPAYTTSFIARHIESLLTNPYTGNAGQTTFASLESIPSLVLRAMRARQASSKGHYAFRNIANGFRNQRYDLINRPSNFVVTVHNGVDPANAKKNASLRVWEPTEDPQTFTTYTVSMPAVDSVEENSKEATSGVTTRYNQISNAMRTCQWTNSVAERVTIETIEPLPESHHGHWSSVLAIASVNNVKKVVVLCAEYGRNDSASSQRGAPQVVYAHVPALGTWARYDIYSALSFVESTREDYQAAATAAADSRLVRAPMPCKVLRRLKEEGAQVQKGEHVMVVESMKMEVSIVVQGEGKLKINFDIGDSVDEGVVLCEIL</sequence>
<dbReference type="Proteomes" id="UP000030651">
    <property type="component" value="Unassembled WGS sequence"/>
</dbReference>
<dbReference type="GO" id="GO:0046872">
    <property type="term" value="F:metal ion binding"/>
    <property type="evidence" value="ECO:0007669"/>
    <property type="project" value="InterPro"/>
</dbReference>
<reference evidence="11" key="1">
    <citation type="journal article" date="2015" name="BMC Genomics">
        <title>Genomic and transcriptomic analysis of the endophytic fungus Pestalotiopsis fici reveals its lifestyle and high potential for synthesis of natural products.</title>
        <authorList>
            <person name="Wang X."/>
            <person name="Zhang X."/>
            <person name="Liu L."/>
            <person name="Xiang M."/>
            <person name="Wang W."/>
            <person name="Sun X."/>
            <person name="Che Y."/>
            <person name="Guo L."/>
            <person name="Liu G."/>
            <person name="Guo L."/>
            <person name="Wang C."/>
            <person name="Yin W.B."/>
            <person name="Stadler M."/>
            <person name="Zhang X."/>
            <person name="Liu X."/>
        </authorList>
    </citation>
    <scope>NUCLEOTIDE SEQUENCE [LARGE SCALE GENOMIC DNA]</scope>
    <source>
        <strain evidence="11">W106-1 / CGMCC3.15140</strain>
    </source>
</reference>
<dbReference type="PROSITE" id="PS50979">
    <property type="entry name" value="BC"/>
    <property type="match status" value="1"/>
</dbReference>
<protein>
    <recommendedName>
        <fullName evidence="12">Methylcrotonoyl-CoA carboxylase subunit alpha</fullName>
    </recommendedName>
</protein>
<feature type="domain" description="Biotin carboxylation" evidence="9">
    <location>
        <begin position="23"/>
        <end position="479"/>
    </location>
</feature>
<dbReference type="Gene3D" id="2.40.50.100">
    <property type="match status" value="1"/>
</dbReference>
<dbReference type="eggNOG" id="KOG0238">
    <property type="taxonomic scope" value="Eukaryota"/>
</dbReference>
<dbReference type="STRING" id="1229662.W3WVU3"/>
<dbReference type="Pfam" id="PF00364">
    <property type="entry name" value="Biotin_lipoyl"/>
    <property type="match status" value="1"/>
</dbReference>